<dbReference type="EMBL" id="GBXM01065036">
    <property type="protein sequence ID" value="JAH43541.1"/>
    <property type="molecule type" value="Transcribed_RNA"/>
</dbReference>
<dbReference type="AlphaFoldDB" id="A0A0E9SQF7"/>
<name>A0A0E9SQF7_ANGAN</name>
<accession>A0A0E9SQF7</accession>
<protein>
    <submittedName>
        <fullName evidence="1">Uncharacterized protein</fullName>
    </submittedName>
</protein>
<sequence length="64" mass="6779">MPALFLPDWGTGCTASPYSCGSTLSKSFLTSMNVLTARRLLSKPSGGIVSPYLLGFTSSRSFLT</sequence>
<reference evidence="1" key="2">
    <citation type="journal article" date="2015" name="Fish Shellfish Immunol.">
        <title>Early steps in the European eel (Anguilla anguilla)-Vibrio vulnificus interaction in the gills: Role of the RtxA13 toxin.</title>
        <authorList>
            <person name="Callol A."/>
            <person name="Pajuelo D."/>
            <person name="Ebbesson L."/>
            <person name="Teles M."/>
            <person name="MacKenzie S."/>
            <person name="Amaro C."/>
        </authorList>
    </citation>
    <scope>NUCLEOTIDE SEQUENCE</scope>
</reference>
<proteinExistence type="predicted"/>
<evidence type="ECO:0000313" key="1">
    <source>
        <dbReference type="EMBL" id="JAH43541.1"/>
    </source>
</evidence>
<organism evidence="1">
    <name type="scientific">Anguilla anguilla</name>
    <name type="common">European freshwater eel</name>
    <name type="synonym">Muraena anguilla</name>
    <dbReference type="NCBI Taxonomy" id="7936"/>
    <lineage>
        <taxon>Eukaryota</taxon>
        <taxon>Metazoa</taxon>
        <taxon>Chordata</taxon>
        <taxon>Craniata</taxon>
        <taxon>Vertebrata</taxon>
        <taxon>Euteleostomi</taxon>
        <taxon>Actinopterygii</taxon>
        <taxon>Neopterygii</taxon>
        <taxon>Teleostei</taxon>
        <taxon>Anguilliformes</taxon>
        <taxon>Anguillidae</taxon>
        <taxon>Anguilla</taxon>
    </lineage>
</organism>
<reference evidence="1" key="1">
    <citation type="submission" date="2014-11" db="EMBL/GenBank/DDBJ databases">
        <authorList>
            <person name="Amaro Gonzalez C."/>
        </authorList>
    </citation>
    <scope>NUCLEOTIDE SEQUENCE</scope>
</reference>